<keyword evidence="6 10" id="KW-0472">Membrane</keyword>
<feature type="transmembrane region" description="Helical" evidence="10">
    <location>
        <begin position="84"/>
        <end position="103"/>
    </location>
</feature>
<evidence type="ECO:0000256" key="10">
    <source>
        <dbReference type="SAM" id="Phobius"/>
    </source>
</evidence>
<keyword evidence="12" id="KW-1185">Reference proteome</keyword>
<organism evidence="11 12">
    <name type="scientific">Oceanibaculum pacificum</name>
    <dbReference type="NCBI Taxonomy" id="580166"/>
    <lineage>
        <taxon>Bacteria</taxon>
        <taxon>Pseudomonadati</taxon>
        <taxon>Pseudomonadota</taxon>
        <taxon>Alphaproteobacteria</taxon>
        <taxon>Rhodospirillales</taxon>
        <taxon>Oceanibaculaceae</taxon>
        <taxon>Oceanibaculum</taxon>
    </lineage>
</organism>
<dbReference type="PANTHER" id="PTHR30561">
    <property type="entry name" value="SMR FAMILY PROTON-DEPENDENT DRUG EFFLUX TRANSPORTER SUGE"/>
    <property type="match status" value="1"/>
</dbReference>
<dbReference type="Gene3D" id="1.10.3730.20">
    <property type="match status" value="1"/>
</dbReference>
<dbReference type="Pfam" id="PF00893">
    <property type="entry name" value="Multi_Drug_Res"/>
    <property type="match status" value="1"/>
</dbReference>
<dbReference type="EMBL" id="LPXN01000153">
    <property type="protein sequence ID" value="KZD02669.1"/>
    <property type="molecule type" value="Genomic_DNA"/>
</dbReference>
<evidence type="ECO:0000313" key="11">
    <source>
        <dbReference type="EMBL" id="KZD02669.1"/>
    </source>
</evidence>
<dbReference type="GO" id="GO:0022857">
    <property type="term" value="F:transmembrane transporter activity"/>
    <property type="evidence" value="ECO:0007669"/>
    <property type="project" value="InterPro"/>
</dbReference>
<evidence type="ECO:0000256" key="8">
    <source>
        <dbReference type="ARBA" id="ARBA00039168"/>
    </source>
</evidence>
<evidence type="ECO:0000256" key="7">
    <source>
        <dbReference type="ARBA" id="ARBA00038151"/>
    </source>
</evidence>
<feature type="transmembrane region" description="Helical" evidence="10">
    <location>
        <begin position="29"/>
        <end position="50"/>
    </location>
</feature>
<gene>
    <name evidence="11" type="ORF">AUP43_13600</name>
</gene>
<evidence type="ECO:0000256" key="5">
    <source>
        <dbReference type="ARBA" id="ARBA00022989"/>
    </source>
</evidence>
<dbReference type="OrthoDB" id="9808638at2"/>
<dbReference type="InterPro" id="IPR045324">
    <property type="entry name" value="Small_multidrug_res"/>
</dbReference>
<comment type="caution">
    <text evidence="11">The sequence shown here is derived from an EMBL/GenBank/DDBJ whole genome shotgun (WGS) entry which is preliminary data.</text>
</comment>
<keyword evidence="2" id="KW-0813">Transport</keyword>
<evidence type="ECO:0000313" key="12">
    <source>
        <dbReference type="Proteomes" id="UP000076400"/>
    </source>
</evidence>
<evidence type="ECO:0000256" key="3">
    <source>
        <dbReference type="ARBA" id="ARBA00022475"/>
    </source>
</evidence>
<reference evidence="11 12" key="1">
    <citation type="submission" date="2015-12" db="EMBL/GenBank/DDBJ databases">
        <title>Genome sequence of Oceanibaculum pacificum MCCC 1A02656.</title>
        <authorList>
            <person name="Lu L."/>
            <person name="Lai Q."/>
            <person name="Shao Z."/>
            <person name="Qian P."/>
        </authorList>
    </citation>
    <scope>NUCLEOTIDE SEQUENCE [LARGE SCALE GENOMIC DNA]</scope>
    <source>
        <strain evidence="11 12">MCCC 1A02656</strain>
    </source>
</reference>
<dbReference type="GO" id="GO:1990961">
    <property type="term" value="P:xenobiotic detoxification by transmembrane export across the plasma membrane"/>
    <property type="evidence" value="ECO:0007669"/>
    <property type="project" value="UniProtKB-ARBA"/>
</dbReference>
<keyword evidence="3" id="KW-1003">Cell membrane</keyword>
<proteinExistence type="inferred from homology"/>
<evidence type="ECO:0000256" key="6">
    <source>
        <dbReference type="ARBA" id="ARBA00023136"/>
    </source>
</evidence>
<evidence type="ECO:0000256" key="9">
    <source>
        <dbReference type="RuleBase" id="RU003942"/>
    </source>
</evidence>
<dbReference type="PANTHER" id="PTHR30561:SF0">
    <property type="entry name" value="GUANIDINIUM EXPORTER"/>
    <property type="match status" value="1"/>
</dbReference>
<dbReference type="InterPro" id="IPR037185">
    <property type="entry name" value="EmrE-like"/>
</dbReference>
<keyword evidence="4 9" id="KW-0812">Transmembrane</keyword>
<sequence length="106" mass="11184">MAWVALFFAGLFEVGWAVGLKYTHGFTRLWPSLGTVAAMAVSFVLLSLALKTLPLGTAYAIWTGIGTVGTALLGIWLFQEPADALRLACIALIVAGIVGLKLVSPH</sequence>
<keyword evidence="5 10" id="KW-1133">Transmembrane helix</keyword>
<dbReference type="RefSeq" id="WP_067559555.1">
    <property type="nucleotide sequence ID" value="NZ_LPXN01000153.1"/>
</dbReference>
<name>A0A154VN47_9PROT</name>
<evidence type="ECO:0000256" key="4">
    <source>
        <dbReference type="ARBA" id="ARBA00022692"/>
    </source>
</evidence>
<comment type="similarity">
    <text evidence="7">Belongs to the drug/metabolite transporter (DMT) superfamily. Small multidrug resistance (SMR) (TC 2.A.7.1) family. Gdx/SugE subfamily.</text>
</comment>
<protein>
    <recommendedName>
        <fullName evidence="8">Guanidinium exporter</fullName>
    </recommendedName>
</protein>
<dbReference type="InterPro" id="IPR000390">
    <property type="entry name" value="Small_drug/metabolite_transptr"/>
</dbReference>
<dbReference type="Proteomes" id="UP000076400">
    <property type="component" value="Unassembled WGS sequence"/>
</dbReference>
<dbReference type="GO" id="GO:0005886">
    <property type="term" value="C:plasma membrane"/>
    <property type="evidence" value="ECO:0007669"/>
    <property type="project" value="UniProtKB-SubCell"/>
</dbReference>
<feature type="transmembrane region" description="Helical" evidence="10">
    <location>
        <begin position="57"/>
        <end position="78"/>
    </location>
</feature>
<evidence type="ECO:0000256" key="2">
    <source>
        <dbReference type="ARBA" id="ARBA00022448"/>
    </source>
</evidence>
<dbReference type="STRING" id="580166.AUP43_13600"/>
<dbReference type="NCBIfam" id="NF008512">
    <property type="entry name" value="PRK11431.1"/>
    <property type="match status" value="1"/>
</dbReference>
<dbReference type="SUPFAM" id="SSF103481">
    <property type="entry name" value="Multidrug resistance efflux transporter EmrE"/>
    <property type="match status" value="1"/>
</dbReference>
<dbReference type="AlphaFoldDB" id="A0A154VN47"/>
<accession>A0A154VN47</accession>
<comment type="subcellular location">
    <subcellularLocation>
        <location evidence="1 9">Cell membrane</location>
        <topology evidence="1 9">Multi-pass membrane protein</topology>
    </subcellularLocation>
</comment>
<evidence type="ECO:0000256" key="1">
    <source>
        <dbReference type="ARBA" id="ARBA00004651"/>
    </source>
</evidence>
<dbReference type="FunFam" id="1.10.3730.20:FF:000001">
    <property type="entry name" value="Quaternary ammonium compound resistance transporter SugE"/>
    <property type="match status" value="1"/>
</dbReference>